<dbReference type="PROSITE" id="PS50048">
    <property type="entry name" value="ZN2_CY6_FUNGAL_2"/>
    <property type="match status" value="1"/>
</dbReference>
<proteinExistence type="predicted"/>
<dbReference type="InterPro" id="IPR007219">
    <property type="entry name" value="XnlR_reg_dom"/>
</dbReference>
<evidence type="ECO:0000259" key="7">
    <source>
        <dbReference type="PROSITE" id="PS50048"/>
    </source>
</evidence>
<dbReference type="GO" id="GO:0003677">
    <property type="term" value="F:DNA binding"/>
    <property type="evidence" value="ECO:0007669"/>
    <property type="project" value="UniProtKB-KW"/>
</dbReference>
<organism evidence="8 9">
    <name type="scientific">Hyaloscypha hepaticicola</name>
    <dbReference type="NCBI Taxonomy" id="2082293"/>
    <lineage>
        <taxon>Eukaryota</taxon>
        <taxon>Fungi</taxon>
        <taxon>Dikarya</taxon>
        <taxon>Ascomycota</taxon>
        <taxon>Pezizomycotina</taxon>
        <taxon>Leotiomycetes</taxon>
        <taxon>Helotiales</taxon>
        <taxon>Hyaloscyphaceae</taxon>
        <taxon>Hyaloscypha</taxon>
    </lineage>
</organism>
<evidence type="ECO:0000256" key="3">
    <source>
        <dbReference type="ARBA" id="ARBA00023125"/>
    </source>
</evidence>
<dbReference type="CDD" id="cd12148">
    <property type="entry name" value="fungal_TF_MHR"/>
    <property type="match status" value="1"/>
</dbReference>
<keyword evidence="4" id="KW-0804">Transcription</keyword>
<keyword evidence="9" id="KW-1185">Reference proteome</keyword>
<feature type="domain" description="Zn(2)-C6 fungal-type" evidence="7">
    <location>
        <begin position="121"/>
        <end position="155"/>
    </location>
</feature>
<dbReference type="Pfam" id="PF00172">
    <property type="entry name" value="Zn_clus"/>
    <property type="match status" value="1"/>
</dbReference>
<sequence length="750" mass="82285">MQSFGSPSERAGDAGSNPFYASSSQQQSVLPNPNELQLTAQLSRDLAPNMSVAHGGAMSESQVQRAQSQPSIIHQYDHQQDPHAQGPHVQGRQDSVDQMEGQYGTPDGSMAPRKRSKVSRACDECRRKKIRCDATSESGEVACSSCKRIGTICQFSRVPMKRGPSKGYIKELADRLGQLEGAMQAGEMPVANYLHDSPQQRRGSEEFSPPPGQEHLPKKRTYSSVSGNEFGTPYLPHRSVSAWPTHESPRHLPAPVSGFASTPLPPVTSQAFRDSPYSPNGLAPLPQWKTPPETHHRPIETFENAIQDHEPSESTPKMDAAVLNRYYEIIHPIFPLLPGTIARSMMSLPAMLRVGLDSALQGAVHSFPSSTPVMSFPVKEDSRTAKDLWFAAQKEGSGSRSVSLNLAYMQILLLLAIEAGNRAPVAARGEVAPSQLYWLGNALTLAYELKLHQHKAQVTDDPDSDERLGRRLWYCLLVMDRWHAASTSTPPLVSDTTAILFADDRSLLTESFFQLTRLSVILGQVTAVTTAAPPDSDWTIPPALLLGGSLRSSLEIWRTGLTVPLDSMSPTVLLCYWYLRIVIELIQAECEPSSLLTSAAKIIGLLVHEPNHVAPLTHHATILATLTLIELAENEDTRTGAEDCLKILMENRIAPSLWDTTLRDIVSNRKRVLATLKGSEHASTAVQSLQHLAELATANEEGRDISMGEGRSEGESFATKSPGTQHRVKKDLRKIIRDGYLRLLSGESDR</sequence>
<dbReference type="Pfam" id="PF04082">
    <property type="entry name" value="Fungal_trans"/>
    <property type="match status" value="1"/>
</dbReference>
<dbReference type="InterPro" id="IPR036864">
    <property type="entry name" value="Zn2-C6_fun-type_DNA-bd_sf"/>
</dbReference>
<feature type="region of interest" description="Disordered" evidence="6">
    <location>
        <begin position="701"/>
        <end position="729"/>
    </location>
</feature>
<evidence type="ECO:0000256" key="6">
    <source>
        <dbReference type="SAM" id="MobiDB-lite"/>
    </source>
</evidence>
<keyword evidence="2" id="KW-0805">Transcription regulation</keyword>
<dbReference type="EMBL" id="KZ613465">
    <property type="protein sequence ID" value="PMD27653.1"/>
    <property type="molecule type" value="Genomic_DNA"/>
</dbReference>
<evidence type="ECO:0000256" key="1">
    <source>
        <dbReference type="ARBA" id="ARBA00022723"/>
    </source>
</evidence>
<dbReference type="OrthoDB" id="5426978at2759"/>
<dbReference type="InterPro" id="IPR050797">
    <property type="entry name" value="Carb_Metab_Trans_Reg"/>
</dbReference>
<dbReference type="PANTHER" id="PTHR31668">
    <property type="entry name" value="GLUCOSE TRANSPORT TRANSCRIPTION REGULATOR RGT1-RELATED-RELATED"/>
    <property type="match status" value="1"/>
</dbReference>
<dbReference type="GO" id="GO:0000981">
    <property type="term" value="F:DNA-binding transcription factor activity, RNA polymerase II-specific"/>
    <property type="evidence" value="ECO:0007669"/>
    <property type="project" value="InterPro"/>
</dbReference>
<dbReference type="PROSITE" id="PS00463">
    <property type="entry name" value="ZN2_CY6_FUNGAL_1"/>
    <property type="match status" value="1"/>
</dbReference>
<evidence type="ECO:0000313" key="8">
    <source>
        <dbReference type="EMBL" id="PMD27653.1"/>
    </source>
</evidence>
<dbReference type="STRING" id="1745343.A0A2J6QN10"/>
<dbReference type="PANTHER" id="PTHR31668:SF26">
    <property type="entry name" value="GLUCOSE TRANSPORT TRANSCRIPTION REGULATOR RGT1-RELATED"/>
    <property type="match status" value="1"/>
</dbReference>
<reference evidence="8 9" key="1">
    <citation type="submission" date="2016-05" db="EMBL/GenBank/DDBJ databases">
        <title>A degradative enzymes factory behind the ericoid mycorrhizal symbiosis.</title>
        <authorList>
            <consortium name="DOE Joint Genome Institute"/>
            <person name="Martino E."/>
            <person name="Morin E."/>
            <person name="Grelet G."/>
            <person name="Kuo A."/>
            <person name="Kohler A."/>
            <person name="Daghino S."/>
            <person name="Barry K."/>
            <person name="Choi C."/>
            <person name="Cichocki N."/>
            <person name="Clum A."/>
            <person name="Copeland A."/>
            <person name="Hainaut M."/>
            <person name="Haridas S."/>
            <person name="Labutti K."/>
            <person name="Lindquist E."/>
            <person name="Lipzen A."/>
            <person name="Khouja H.-R."/>
            <person name="Murat C."/>
            <person name="Ohm R."/>
            <person name="Olson A."/>
            <person name="Spatafora J."/>
            <person name="Veneault-Fourrey C."/>
            <person name="Henrissat B."/>
            <person name="Grigoriev I."/>
            <person name="Martin F."/>
            <person name="Perotto S."/>
        </authorList>
    </citation>
    <scope>NUCLEOTIDE SEQUENCE [LARGE SCALE GENOMIC DNA]</scope>
    <source>
        <strain evidence="8 9">UAMH 7357</strain>
    </source>
</reference>
<keyword evidence="3" id="KW-0238">DNA-binding</keyword>
<evidence type="ECO:0000256" key="4">
    <source>
        <dbReference type="ARBA" id="ARBA00023163"/>
    </source>
</evidence>
<dbReference type="SMART" id="SM00906">
    <property type="entry name" value="Fungal_trans"/>
    <property type="match status" value="1"/>
</dbReference>
<dbReference type="CDD" id="cd00067">
    <property type="entry name" value="GAL4"/>
    <property type="match status" value="1"/>
</dbReference>
<feature type="region of interest" description="Disordered" evidence="6">
    <location>
        <begin position="197"/>
        <end position="230"/>
    </location>
</feature>
<keyword evidence="5" id="KW-0539">Nucleus</keyword>
<keyword evidence="1" id="KW-0479">Metal-binding</keyword>
<evidence type="ECO:0000313" key="9">
    <source>
        <dbReference type="Proteomes" id="UP000235672"/>
    </source>
</evidence>
<evidence type="ECO:0000256" key="2">
    <source>
        <dbReference type="ARBA" id="ARBA00023015"/>
    </source>
</evidence>
<dbReference type="AlphaFoldDB" id="A0A2J6QN10"/>
<dbReference type="Proteomes" id="UP000235672">
    <property type="component" value="Unassembled WGS sequence"/>
</dbReference>
<dbReference type="InterPro" id="IPR001138">
    <property type="entry name" value="Zn2Cys6_DnaBD"/>
</dbReference>
<accession>A0A2J6QN10</accession>
<feature type="compositionally biased region" description="Polar residues" evidence="6">
    <location>
        <begin position="59"/>
        <end position="72"/>
    </location>
</feature>
<dbReference type="GO" id="GO:0006351">
    <property type="term" value="P:DNA-templated transcription"/>
    <property type="evidence" value="ECO:0007669"/>
    <property type="project" value="InterPro"/>
</dbReference>
<feature type="compositionally biased region" description="Polar residues" evidence="6">
    <location>
        <begin position="19"/>
        <end position="42"/>
    </location>
</feature>
<evidence type="ECO:0000256" key="5">
    <source>
        <dbReference type="ARBA" id="ARBA00023242"/>
    </source>
</evidence>
<gene>
    <name evidence="8" type="ORF">NA56DRAFT_742977</name>
</gene>
<name>A0A2J6QN10_9HELO</name>
<protein>
    <recommendedName>
        <fullName evidence="7">Zn(2)-C6 fungal-type domain-containing protein</fullName>
    </recommendedName>
</protein>
<feature type="compositionally biased region" description="Basic and acidic residues" evidence="6">
    <location>
        <begin position="701"/>
        <end position="714"/>
    </location>
</feature>
<feature type="region of interest" description="Disordered" evidence="6">
    <location>
        <begin position="254"/>
        <end position="295"/>
    </location>
</feature>
<dbReference type="Gene3D" id="4.10.240.10">
    <property type="entry name" value="Zn(2)-C6 fungal-type DNA-binding domain"/>
    <property type="match status" value="1"/>
</dbReference>
<dbReference type="SUPFAM" id="SSF57701">
    <property type="entry name" value="Zn2/Cys6 DNA-binding domain"/>
    <property type="match status" value="1"/>
</dbReference>
<dbReference type="SMART" id="SM00066">
    <property type="entry name" value="GAL4"/>
    <property type="match status" value="1"/>
</dbReference>
<feature type="region of interest" description="Disordered" evidence="6">
    <location>
        <begin position="1"/>
        <end position="98"/>
    </location>
</feature>
<dbReference type="GO" id="GO:0008270">
    <property type="term" value="F:zinc ion binding"/>
    <property type="evidence" value="ECO:0007669"/>
    <property type="project" value="InterPro"/>
</dbReference>